<dbReference type="Pfam" id="PF02630">
    <property type="entry name" value="SCO1-SenC"/>
    <property type="match status" value="1"/>
</dbReference>
<reference evidence="3 4" key="1">
    <citation type="submission" date="2020-11" db="EMBL/GenBank/DDBJ databases">
        <authorList>
            <person name="Peeters C."/>
        </authorList>
    </citation>
    <scope>NUCLEOTIDE SEQUENCE [LARGE SCALE GENOMIC DNA]</scope>
    <source>
        <strain evidence="3 4">LMG 7974</strain>
    </source>
</reference>
<organism evidence="3 4">
    <name type="scientific">Campylobacter majalis</name>
    <dbReference type="NCBI Taxonomy" id="2790656"/>
    <lineage>
        <taxon>Bacteria</taxon>
        <taxon>Pseudomonadati</taxon>
        <taxon>Campylobacterota</taxon>
        <taxon>Epsilonproteobacteria</taxon>
        <taxon>Campylobacterales</taxon>
        <taxon>Campylobacteraceae</taxon>
        <taxon>Campylobacter</taxon>
    </lineage>
</organism>
<evidence type="ECO:0008006" key="5">
    <source>
        <dbReference type="Google" id="ProtNLM"/>
    </source>
</evidence>
<protein>
    <recommendedName>
        <fullName evidence="5">SCO family protein</fullName>
    </recommendedName>
</protein>
<dbReference type="SUPFAM" id="SSF52833">
    <property type="entry name" value="Thioredoxin-like"/>
    <property type="match status" value="1"/>
</dbReference>
<keyword evidence="2" id="KW-0812">Transmembrane</keyword>
<name>A0ABM8Q316_9BACT</name>
<gene>
    <name evidence="3" type="ORF">LMG7974_00223</name>
</gene>
<comment type="caution">
    <text evidence="3">The sequence shown here is derived from an EMBL/GenBank/DDBJ whole genome shotgun (WGS) entry which is preliminary data.</text>
</comment>
<dbReference type="EMBL" id="CAJHOF010000002">
    <property type="protein sequence ID" value="CAD7287293.1"/>
    <property type="molecule type" value="Genomic_DNA"/>
</dbReference>
<dbReference type="PANTHER" id="PTHR12151:SF25">
    <property type="entry name" value="LINALOOL DEHYDRATASE_ISOMERASE DOMAIN-CONTAINING PROTEIN"/>
    <property type="match status" value="1"/>
</dbReference>
<dbReference type="InterPro" id="IPR003782">
    <property type="entry name" value="SCO1/SenC"/>
</dbReference>
<accession>A0ABM8Q316</accession>
<dbReference type="Proteomes" id="UP000789803">
    <property type="component" value="Unassembled WGS sequence"/>
</dbReference>
<proteinExistence type="inferred from homology"/>
<dbReference type="CDD" id="cd02968">
    <property type="entry name" value="SCO"/>
    <property type="match status" value="1"/>
</dbReference>
<comment type="similarity">
    <text evidence="1">Belongs to the SCO1/2 family.</text>
</comment>
<dbReference type="InterPro" id="IPR036249">
    <property type="entry name" value="Thioredoxin-like_sf"/>
</dbReference>
<keyword evidence="2" id="KW-1133">Transmembrane helix</keyword>
<dbReference type="Gene3D" id="3.40.30.10">
    <property type="entry name" value="Glutaredoxin"/>
    <property type="match status" value="1"/>
</dbReference>
<keyword evidence="4" id="KW-1185">Reference proteome</keyword>
<keyword evidence="2" id="KW-0472">Membrane</keyword>
<evidence type="ECO:0000256" key="2">
    <source>
        <dbReference type="SAM" id="Phobius"/>
    </source>
</evidence>
<sequence length="179" mass="20580">MRFFYGIFLCLFVVIGSFYLCFKPNPYELKGVSENNSTICLKNFNKDYKIVYFGYLYCPDVCPSALSTISKVLDEIARDDIKLILVTLDPERDTAKMLNDYVKNFSQNSIGMVLNDLETTAKNYGVKYKKIMMPDSAMIYSIAHSSSFYLLDKKGKFHSEISNLTEEDIKEAILQMINK</sequence>
<evidence type="ECO:0000256" key="1">
    <source>
        <dbReference type="ARBA" id="ARBA00010996"/>
    </source>
</evidence>
<evidence type="ECO:0000313" key="4">
    <source>
        <dbReference type="Proteomes" id="UP000789803"/>
    </source>
</evidence>
<feature type="transmembrane region" description="Helical" evidence="2">
    <location>
        <begin position="6"/>
        <end position="22"/>
    </location>
</feature>
<dbReference type="RefSeq" id="WP_229932051.1">
    <property type="nucleotide sequence ID" value="NZ_CAJHOF010000002.1"/>
</dbReference>
<dbReference type="PANTHER" id="PTHR12151">
    <property type="entry name" value="ELECTRON TRANSPORT PROTIN SCO1/SENC FAMILY MEMBER"/>
    <property type="match status" value="1"/>
</dbReference>
<evidence type="ECO:0000313" key="3">
    <source>
        <dbReference type="EMBL" id="CAD7287293.1"/>
    </source>
</evidence>